<dbReference type="SUPFAM" id="SSF53098">
    <property type="entry name" value="Ribonuclease H-like"/>
    <property type="match status" value="1"/>
</dbReference>
<organism evidence="3 7">
    <name type="scientific">Bactrocera dorsalis</name>
    <name type="common">Oriental fruit fly</name>
    <name type="synonym">Dacus dorsalis</name>
    <dbReference type="NCBI Taxonomy" id="27457"/>
    <lineage>
        <taxon>Eukaryota</taxon>
        <taxon>Metazoa</taxon>
        <taxon>Ecdysozoa</taxon>
        <taxon>Arthropoda</taxon>
        <taxon>Hexapoda</taxon>
        <taxon>Insecta</taxon>
        <taxon>Pterygota</taxon>
        <taxon>Neoptera</taxon>
        <taxon>Endopterygota</taxon>
        <taxon>Diptera</taxon>
        <taxon>Brachycera</taxon>
        <taxon>Muscomorpha</taxon>
        <taxon>Tephritoidea</taxon>
        <taxon>Tephritidae</taxon>
        <taxon>Bactrocera</taxon>
        <taxon>Bactrocera</taxon>
    </lineage>
</organism>
<evidence type="ECO:0000313" key="4">
    <source>
        <dbReference type="RefSeq" id="XP_049305961.1"/>
    </source>
</evidence>
<evidence type="ECO:0000259" key="1">
    <source>
        <dbReference type="Pfam" id="PF05699"/>
    </source>
</evidence>
<feature type="domain" description="HAT C-terminal dimerisation" evidence="1">
    <location>
        <begin position="501"/>
        <end position="568"/>
    </location>
</feature>
<evidence type="ECO:0000313" key="9">
    <source>
        <dbReference type="RefSeq" id="XP_049305966.1"/>
    </source>
</evidence>
<dbReference type="RefSeq" id="XP_049305967.1">
    <property type="nucleotide sequence ID" value="XM_049450010.1"/>
</dbReference>
<dbReference type="InterPro" id="IPR008906">
    <property type="entry name" value="HATC_C_dom"/>
</dbReference>
<dbReference type="RefSeq" id="XP_049305961.1">
    <property type="nucleotide sequence ID" value="XM_049450004.1"/>
</dbReference>
<evidence type="ECO:0000313" key="8">
    <source>
        <dbReference type="RefSeq" id="XP_049305965.1"/>
    </source>
</evidence>
<proteinExistence type="predicted"/>
<keyword evidence="3" id="KW-1185">Reference proteome</keyword>
<dbReference type="Pfam" id="PF14291">
    <property type="entry name" value="DUF4371"/>
    <property type="match status" value="1"/>
</dbReference>
<evidence type="ECO:0000313" key="3">
    <source>
        <dbReference type="Proteomes" id="UP001652620"/>
    </source>
</evidence>
<dbReference type="GeneID" id="125776617"/>
<name>A0ABM3J9Q9_BACDO</name>
<dbReference type="PANTHER" id="PTHR46289:SF14">
    <property type="entry name" value="DUF4371 DOMAIN-CONTAINING PROTEIN"/>
    <property type="match status" value="1"/>
</dbReference>
<protein>
    <submittedName>
        <fullName evidence="4 5">Zinc finger MYM-type protein 1-like</fullName>
    </submittedName>
</protein>
<dbReference type="RefSeq" id="XP_049305963.1">
    <property type="nucleotide sequence ID" value="XM_049450006.1"/>
</dbReference>
<dbReference type="RefSeq" id="XP_049305965.1">
    <property type="nucleotide sequence ID" value="XM_049450008.1"/>
</dbReference>
<dbReference type="InterPro" id="IPR025398">
    <property type="entry name" value="DUF4371"/>
</dbReference>
<sequence length="593" mass="67148">MQRAKEVEKNRNALKPIIETILFCAEQELPLRGDHDSGVLSLTRPEQKDGKFRALLRFRLDAGDENLRAQIANSAKNAKYLSPDIQNEILETGANIVTNKIINKVNSAKCFSILVDETMDVAGKEQLSLCLRYVDFSSKYPAFREDFVGFIPITDQTSENLSKVILKRCTDLHLDMAKLVGQGYDGAANMSGHLSGVQTRIRQLYPKTRYVHCASHRLNLALSNTMSLPSVRNCLGIVNEIANLFRNHSNANTTFQDVIQKHAPESKKRRLVRLCETRFIERHESIISFVELFKFIVLSLEIISSKTWSILSKASAFLAAVEKSDILLSLFVCEQLFSLTLPLSVQLQEKSMDFVSAMNRAKELIRTLHQIRETADGFFNDIFQTASQMSKDLFDTDLVVPRVTSRQTTRANPPCTTPESHFRVTIFIPCVDALIQNMTERLLVNEDILSSFQILLPGFAAIDNAEELKNLTIYFEEQISMTALKSEYRLWCASLSTIDPTIEVLKLLQHCDATYFKNIHYLLTILATLPVTTASVERTFSTLKRIKTLPRSVMGNERLSALAVIAVHWDIKIDPDEVINNMANKKKRKILLI</sequence>
<dbReference type="RefSeq" id="XP_049305966.1">
    <property type="nucleotide sequence ID" value="XM_049450009.1"/>
</dbReference>
<evidence type="ECO:0000259" key="2">
    <source>
        <dbReference type="Pfam" id="PF14291"/>
    </source>
</evidence>
<feature type="domain" description="DUF4371" evidence="2">
    <location>
        <begin position="19"/>
        <end position="196"/>
    </location>
</feature>
<gene>
    <name evidence="4 5 6 7 8 9 10" type="primary">LOC125776617</name>
</gene>
<evidence type="ECO:0000313" key="6">
    <source>
        <dbReference type="RefSeq" id="XP_049305963.1"/>
    </source>
</evidence>
<evidence type="ECO:0000313" key="7">
    <source>
        <dbReference type="RefSeq" id="XP_049305964.1"/>
    </source>
</evidence>
<reference evidence="3 4" key="1">
    <citation type="submission" date="2025-05" db="UniProtKB">
        <authorList>
            <consortium name="RefSeq"/>
        </authorList>
    </citation>
    <scope>NUCLEOTIDE SEQUENCE [LARGE SCALE GENOMIC DNA]</scope>
    <source>
        <tissue evidence="4 5">Adult</tissue>
    </source>
</reference>
<accession>A0ABM3J9Q9</accession>
<dbReference type="InterPro" id="IPR012337">
    <property type="entry name" value="RNaseH-like_sf"/>
</dbReference>
<dbReference type="RefSeq" id="XP_049305962.1">
    <property type="nucleotide sequence ID" value="XM_049450005.1"/>
</dbReference>
<dbReference type="Pfam" id="PF05699">
    <property type="entry name" value="Dimer_Tnp_hAT"/>
    <property type="match status" value="1"/>
</dbReference>
<dbReference type="InterPro" id="IPR052958">
    <property type="entry name" value="IFN-induced_PKR_regulator"/>
</dbReference>
<dbReference type="PANTHER" id="PTHR46289">
    <property type="entry name" value="52 KDA REPRESSOR OF THE INHIBITOR OF THE PROTEIN KINASE-LIKE PROTEIN-RELATED"/>
    <property type="match status" value="1"/>
</dbReference>
<evidence type="ECO:0000313" key="10">
    <source>
        <dbReference type="RefSeq" id="XP_049305967.1"/>
    </source>
</evidence>
<dbReference type="RefSeq" id="XP_049305964.1">
    <property type="nucleotide sequence ID" value="XM_049450007.1"/>
</dbReference>
<evidence type="ECO:0000313" key="5">
    <source>
        <dbReference type="RefSeq" id="XP_049305962.1"/>
    </source>
</evidence>
<dbReference type="Proteomes" id="UP001652620">
    <property type="component" value="Chromosome 2"/>
</dbReference>